<evidence type="ECO:0000313" key="4">
    <source>
        <dbReference type="EMBL" id="TDS17617.1"/>
    </source>
</evidence>
<keyword evidence="5" id="KW-1185">Reference proteome</keyword>
<dbReference type="PROSITE" id="PS01031">
    <property type="entry name" value="SHSP"/>
    <property type="match status" value="1"/>
</dbReference>
<dbReference type="InterPro" id="IPR002068">
    <property type="entry name" value="A-crystallin/Hsp20_dom"/>
</dbReference>
<organism evidence="4 5">
    <name type="scientific">Sphingobacterium paludis</name>
    <dbReference type="NCBI Taxonomy" id="1476465"/>
    <lineage>
        <taxon>Bacteria</taxon>
        <taxon>Pseudomonadati</taxon>
        <taxon>Bacteroidota</taxon>
        <taxon>Sphingobacteriia</taxon>
        <taxon>Sphingobacteriales</taxon>
        <taxon>Sphingobacteriaceae</taxon>
        <taxon>Sphingobacterium</taxon>
    </lineage>
</organism>
<dbReference type="Pfam" id="PF00011">
    <property type="entry name" value="HSP20"/>
    <property type="match status" value="1"/>
</dbReference>
<gene>
    <name evidence="4" type="ORF">B0I21_101488</name>
</gene>
<proteinExistence type="inferred from homology"/>
<dbReference type="CDD" id="cd06464">
    <property type="entry name" value="ACD_sHsps-like"/>
    <property type="match status" value="1"/>
</dbReference>
<evidence type="ECO:0000256" key="2">
    <source>
        <dbReference type="RuleBase" id="RU003616"/>
    </source>
</evidence>
<evidence type="ECO:0000256" key="1">
    <source>
        <dbReference type="PROSITE-ProRule" id="PRU00285"/>
    </source>
</evidence>
<reference evidence="4 5" key="1">
    <citation type="submission" date="2019-03" db="EMBL/GenBank/DDBJ databases">
        <title>Genomic Encyclopedia of Type Strains, Phase III (KMG-III): the genomes of soil and plant-associated and newly described type strains.</title>
        <authorList>
            <person name="Whitman W."/>
        </authorList>
    </citation>
    <scope>NUCLEOTIDE SEQUENCE [LARGE SCALE GENOMIC DNA]</scope>
    <source>
        <strain evidence="4 5">CGMCC 1.12801</strain>
    </source>
</reference>
<dbReference type="RefSeq" id="WP_133638713.1">
    <property type="nucleotide sequence ID" value="NZ_SNZV01000001.1"/>
</dbReference>
<dbReference type="AlphaFoldDB" id="A0A4R7D9Z6"/>
<name>A0A4R7D9Z6_9SPHI</name>
<evidence type="ECO:0000313" key="5">
    <source>
        <dbReference type="Proteomes" id="UP000294752"/>
    </source>
</evidence>
<dbReference type="EMBL" id="SNZV01000001">
    <property type="protein sequence ID" value="TDS17617.1"/>
    <property type="molecule type" value="Genomic_DNA"/>
</dbReference>
<dbReference type="Gene3D" id="2.60.40.790">
    <property type="match status" value="1"/>
</dbReference>
<evidence type="ECO:0000259" key="3">
    <source>
        <dbReference type="PROSITE" id="PS01031"/>
    </source>
</evidence>
<comment type="caution">
    <text evidence="4">The sequence shown here is derived from an EMBL/GenBank/DDBJ whole genome shotgun (WGS) entry which is preliminary data.</text>
</comment>
<dbReference type="Proteomes" id="UP000294752">
    <property type="component" value="Unassembled WGS sequence"/>
</dbReference>
<sequence length="155" mass="17824">MFKRDQHIPMDQHRSSVCNGGFRERLERIQKHLFDMHATAGDRTPPMAKSEVPVNILEHPEYFEVQLFAAGRKKELFTVAIENATLYLSYDEPTDSDPLHFSYQEYAASSFRRAFKLDEHMLTDNVQASFEEGVLTVILPKNPEAIKPARVVTID</sequence>
<accession>A0A4R7D9Z6</accession>
<protein>
    <submittedName>
        <fullName evidence="4">HSP20 family protein</fullName>
    </submittedName>
</protein>
<dbReference type="SUPFAM" id="SSF49764">
    <property type="entry name" value="HSP20-like chaperones"/>
    <property type="match status" value="1"/>
</dbReference>
<dbReference type="InterPro" id="IPR008978">
    <property type="entry name" value="HSP20-like_chaperone"/>
</dbReference>
<comment type="similarity">
    <text evidence="1 2">Belongs to the small heat shock protein (HSP20) family.</text>
</comment>
<feature type="domain" description="SHSP" evidence="3">
    <location>
        <begin position="45"/>
        <end position="155"/>
    </location>
</feature>
<dbReference type="OrthoDB" id="670468at2"/>